<dbReference type="Proteomes" id="UP001201980">
    <property type="component" value="Unassembled WGS sequence"/>
</dbReference>
<keyword evidence="4" id="KW-1185">Reference proteome</keyword>
<evidence type="ECO:0000259" key="2">
    <source>
        <dbReference type="Pfam" id="PF26013"/>
    </source>
</evidence>
<feature type="region of interest" description="Disordered" evidence="1">
    <location>
        <begin position="939"/>
        <end position="1088"/>
    </location>
</feature>
<feature type="compositionally biased region" description="Pro residues" evidence="1">
    <location>
        <begin position="255"/>
        <end position="266"/>
    </location>
</feature>
<feature type="compositionally biased region" description="Polar residues" evidence="1">
    <location>
        <begin position="105"/>
        <end position="118"/>
    </location>
</feature>
<feature type="region of interest" description="Disordered" evidence="1">
    <location>
        <begin position="594"/>
        <end position="615"/>
    </location>
</feature>
<gene>
    <name evidence="3" type="ORF">MKZ38_003870</name>
</gene>
<feature type="compositionally biased region" description="Low complexity" evidence="1">
    <location>
        <begin position="967"/>
        <end position="987"/>
    </location>
</feature>
<feature type="region of interest" description="Disordered" evidence="1">
    <location>
        <begin position="889"/>
        <end position="909"/>
    </location>
</feature>
<feature type="region of interest" description="Disordered" evidence="1">
    <location>
        <begin position="73"/>
        <end position="123"/>
    </location>
</feature>
<dbReference type="PANTHER" id="PTHR39601">
    <property type="entry name" value="CHORIOGENIN HMINOR"/>
    <property type="match status" value="1"/>
</dbReference>
<comment type="caution">
    <text evidence="3">The sequence shown here is derived from an EMBL/GenBank/DDBJ whole genome shotgun (WGS) entry which is preliminary data.</text>
</comment>
<dbReference type="Pfam" id="PF26013">
    <property type="entry name" value="DUF8004"/>
    <property type="match status" value="1"/>
</dbReference>
<feature type="compositionally biased region" description="Basic and acidic residues" evidence="1">
    <location>
        <begin position="225"/>
        <end position="238"/>
    </location>
</feature>
<feature type="region of interest" description="Disordered" evidence="1">
    <location>
        <begin position="345"/>
        <end position="388"/>
    </location>
</feature>
<evidence type="ECO:0000313" key="3">
    <source>
        <dbReference type="EMBL" id="KAJ2898481.1"/>
    </source>
</evidence>
<feature type="compositionally biased region" description="Low complexity" evidence="1">
    <location>
        <begin position="939"/>
        <end position="948"/>
    </location>
</feature>
<dbReference type="EMBL" id="JAKWBI020000229">
    <property type="protein sequence ID" value="KAJ2898481.1"/>
    <property type="molecule type" value="Genomic_DNA"/>
</dbReference>
<feature type="region of interest" description="Disordered" evidence="1">
    <location>
        <begin position="1"/>
        <end position="58"/>
    </location>
</feature>
<feature type="domain" description="DUF8004" evidence="2">
    <location>
        <begin position="461"/>
        <end position="553"/>
    </location>
</feature>
<accession>A0AAD5RN48</accession>
<organism evidence="3 4">
    <name type="scientific">Zalerion maritima</name>
    <dbReference type="NCBI Taxonomy" id="339359"/>
    <lineage>
        <taxon>Eukaryota</taxon>
        <taxon>Fungi</taxon>
        <taxon>Dikarya</taxon>
        <taxon>Ascomycota</taxon>
        <taxon>Pezizomycotina</taxon>
        <taxon>Sordariomycetes</taxon>
        <taxon>Lulworthiomycetidae</taxon>
        <taxon>Lulworthiales</taxon>
        <taxon>Lulworthiaceae</taxon>
        <taxon>Zalerion</taxon>
    </lineage>
</organism>
<feature type="compositionally biased region" description="Polar residues" evidence="1">
    <location>
        <begin position="1012"/>
        <end position="1032"/>
    </location>
</feature>
<evidence type="ECO:0000313" key="4">
    <source>
        <dbReference type="Proteomes" id="UP001201980"/>
    </source>
</evidence>
<feature type="region of interest" description="Disordered" evidence="1">
    <location>
        <begin position="163"/>
        <end position="280"/>
    </location>
</feature>
<reference evidence="3" key="1">
    <citation type="submission" date="2022-07" db="EMBL/GenBank/DDBJ databases">
        <title>Draft genome sequence of Zalerion maritima ATCC 34329, a (micro)plastics degrading marine fungus.</title>
        <authorList>
            <person name="Paco A."/>
            <person name="Goncalves M.F.M."/>
            <person name="Rocha-Santos T.A.P."/>
            <person name="Alves A."/>
        </authorList>
    </citation>
    <scope>NUCLEOTIDE SEQUENCE</scope>
    <source>
        <strain evidence="3">ATCC 34329</strain>
    </source>
</reference>
<dbReference type="PANTHER" id="PTHR39601:SF2">
    <property type="entry name" value="CHORIOGENIN HMINOR"/>
    <property type="match status" value="1"/>
</dbReference>
<proteinExistence type="predicted"/>
<feature type="region of interest" description="Disordered" evidence="1">
    <location>
        <begin position="695"/>
        <end position="727"/>
    </location>
</feature>
<sequence>MSGRSAYVRKKITETNKGPPPPRGRARSTTSSERDDITISDFPLPNGGKAGITGVPTTNARFLKFSEPVLREADNSPYLNPPGSSSNSQSGGSTDGAGSHKRYGDNNSGHGTQSSSSGPLDEFAYARARRPAIRMEDVSGIEKSGFRSAIDRKSEEMRKGLAKTFTFGKKKKDNGKQPQVGPGMDFRPESSATVRPPHGSQQAFSPIDEYDTGYGSAEVAGHHQWSRDQDRHRDRDQHGGGGFNEQWDPVNNVVSPPPSAKLPPLPAAAQSPPIKRWCGNGKPVQRWNKLRKDPELWDPNGDVLVYLVHRGAQPRPNASFRLSSHIIEATESRYLISMLREGSTEDSDAFGSGLPPSPVGAPPMLGSRHRGDRGMPTPPISEDSSNMGMPDQDGQISYEMYFPPPANMTKMDQVRYHITTRNVFALLYHASLVGLSFYQALSDLQSRLEQYLPVSTDPLGNILHYMTARGLDDVRNDPDSASALLAWSESPDVRWDEGWREAFCHSAGMNGMRLESAPDYKHVSPVTRALLERATLETQLRVQAAEERLATFDYADMWKSALTPSSSPARSSADRLQLFFKQFYSRTYASWPPPPTSLGSSVDGPASPVSPGAADEEPWLSRRIVQKLEEDFAALYDYLVNRDIVFDGSETRSSRKWIMIYRSTRGPADADTPEIPLTDMLVEWDNRFRFPHIPSPMPLVPESITPPTQPTTKTSKKEKNNAAAAAANTSKLNNTLERRIQFAYNEATNIDALSSSTPSGAQTLVDEFVKFEKRDKTLEVDPSVARRGRWVLIYGILQTLASVSVDAPAVRYRDGVSYHLSFRLKGQRVPPWRHHMKQPGKDDMLEAAHELSHCWTVPASWDAGAGETDDSDMYDRGYGSSNYGHNNLSRVNSSARASQASSGGGYFNARGYTSPRGGGGGGGRSVPMSVLSGSVVSSTYSESDTASSIRTPSTPFSVRGRSRDGRLSSLQQQQQQQQHHHQQYYQHHPGKGGYGIAVGGPPVRVEEEWSVSEPNEQSSGNGPSRRQQQHLQLNMGIGMGMGSDDYPSRVSSRRESMVTGAPAGAPPRHLPAKQQSHQEPMNDTGLLIRDFDELDVIDDHEP</sequence>
<protein>
    <submittedName>
        <fullName evidence="3">Choriogenin Hminor</fullName>
    </submittedName>
</protein>
<dbReference type="InterPro" id="IPR058317">
    <property type="entry name" value="DUF8004"/>
</dbReference>
<evidence type="ECO:0000256" key="1">
    <source>
        <dbReference type="SAM" id="MobiDB-lite"/>
    </source>
</evidence>
<name>A0AAD5RN48_9PEZI</name>
<dbReference type="AlphaFoldDB" id="A0AAD5RN48"/>
<feature type="compositionally biased region" description="Low complexity" evidence="1">
    <location>
        <begin position="83"/>
        <end position="92"/>
    </location>
</feature>